<evidence type="ECO:0000256" key="2">
    <source>
        <dbReference type="ARBA" id="ARBA00023033"/>
    </source>
</evidence>
<dbReference type="Gene3D" id="3.50.50.60">
    <property type="entry name" value="FAD/NAD(P)-binding domain"/>
    <property type="match status" value="1"/>
</dbReference>
<feature type="domain" description="FAD-binding" evidence="3">
    <location>
        <begin position="2"/>
        <end position="313"/>
    </location>
</feature>
<dbReference type="PANTHER" id="PTHR13789:SF309">
    <property type="entry name" value="PUTATIVE (AFU_ORTHOLOGUE AFUA_6G14510)-RELATED"/>
    <property type="match status" value="1"/>
</dbReference>
<dbReference type="EMBL" id="CP028324">
    <property type="protein sequence ID" value="AVR95565.1"/>
    <property type="molecule type" value="Genomic_DNA"/>
</dbReference>
<dbReference type="RefSeq" id="WP_107140916.1">
    <property type="nucleotide sequence ID" value="NZ_CP028324.1"/>
</dbReference>
<keyword evidence="5" id="KW-1185">Reference proteome</keyword>
<dbReference type="AlphaFoldDB" id="A0A2R4C7J4"/>
<keyword evidence="1" id="KW-0560">Oxidoreductase</keyword>
<dbReference type="InterPro" id="IPR002938">
    <property type="entry name" value="FAD-bd"/>
</dbReference>
<organism evidence="4 5">
    <name type="scientific">Pseudoduganella armeniaca</name>
    <dbReference type="NCBI Taxonomy" id="2072590"/>
    <lineage>
        <taxon>Bacteria</taxon>
        <taxon>Pseudomonadati</taxon>
        <taxon>Pseudomonadota</taxon>
        <taxon>Betaproteobacteria</taxon>
        <taxon>Burkholderiales</taxon>
        <taxon>Oxalobacteraceae</taxon>
        <taxon>Telluria group</taxon>
        <taxon>Pseudoduganella</taxon>
    </lineage>
</organism>
<dbReference type="GO" id="GO:0071949">
    <property type="term" value="F:FAD binding"/>
    <property type="evidence" value="ECO:0007669"/>
    <property type="project" value="InterPro"/>
</dbReference>
<dbReference type="PROSITE" id="PS51257">
    <property type="entry name" value="PROKAR_LIPOPROTEIN"/>
    <property type="match status" value="1"/>
</dbReference>
<evidence type="ECO:0000313" key="4">
    <source>
        <dbReference type="EMBL" id="AVR95565.1"/>
    </source>
</evidence>
<dbReference type="GO" id="GO:0004497">
    <property type="term" value="F:monooxygenase activity"/>
    <property type="evidence" value="ECO:0007669"/>
    <property type="project" value="UniProtKB-KW"/>
</dbReference>
<dbReference type="Pfam" id="PF01494">
    <property type="entry name" value="FAD_binding_3"/>
    <property type="match status" value="1"/>
</dbReference>
<dbReference type="SUPFAM" id="SSF51905">
    <property type="entry name" value="FAD/NAD(P)-binding domain"/>
    <property type="match status" value="1"/>
</dbReference>
<reference evidence="4 5" key="1">
    <citation type="submission" date="2018-03" db="EMBL/GenBank/DDBJ databases">
        <title>Massilia armeniaca sp. nov., isolated from desert soil.</title>
        <authorList>
            <person name="Huang H."/>
            <person name="Ren M."/>
        </authorList>
    </citation>
    <scope>NUCLEOTIDE SEQUENCE [LARGE SCALE GENOMIC DNA]</scope>
    <source>
        <strain evidence="4 5">ZMN-3</strain>
    </source>
</reference>
<dbReference type="PRINTS" id="PR00420">
    <property type="entry name" value="RNGMNOXGNASE"/>
</dbReference>
<accession>A0A2R4C7J4</accession>
<keyword evidence="2 4" id="KW-0503">Monooxygenase</keyword>
<evidence type="ECO:0000256" key="1">
    <source>
        <dbReference type="ARBA" id="ARBA00023002"/>
    </source>
</evidence>
<evidence type="ECO:0000313" key="5">
    <source>
        <dbReference type="Proteomes" id="UP000240505"/>
    </source>
</evidence>
<dbReference type="PANTHER" id="PTHR13789">
    <property type="entry name" value="MONOOXYGENASE"/>
    <property type="match status" value="1"/>
</dbReference>
<dbReference type="KEGG" id="masz:C9I28_07355"/>
<dbReference type="Proteomes" id="UP000240505">
    <property type="component" value="Chromosome"/>
</dbReference>
<name>A0A2R4C7J4_9BURK</name>
<gene>
    <name evidence="4" type="ORF">C9I28_07355</name>
</gene>
<dbReference type="OrthoDB" id="9782160at2"/>
<evidence type="ECO:0000259" key="3">
    <source>
        <dbReference type="Pfam" id="PF01494"/>
    </source>
</evidence>
<dbReference type="InterPro" id="IPR036188">
    <property type="entry name" value="FAD/NAD-bd_sf"/>
</dbReference>
<dbReference type="InterPro" id="IPR050493">
    <property type="entry name" value="FAD-dep_Monooxygenase_BioMet"/>
</dbReference>
<proteinExistence type="predicted"/>
<protein>
    <submittedName>
        <fullName evidence="4">Monooxygenase</fullName>
    </submittedName>
</protein>
<sequence length="382" mass="41266">MRVHIIGAGIAGLACAIALTRAGHAVTVHERQRDPYGGGGGMVLWPNASFVLDQLGLLPAVAAVSGVPRAMRRLDRQGRLLQRLDIGLLDREMGYASHAVFRRDLMRILADWLARHGVPVHYGVTGTRLRGDDGGAWLERADGKAFQADLLVGADGRKHSLARQFVLGQNQPRYQGFVNWVGAVELAQDLVDEPGVLDFWGIGERFGVVAVNRRKIYWAAAAAAPDVDRLPAFEALYERFADWPAPIAPLLRQTPREQVTLIPVHDVDPVPCWHRANVLMLGDAAHASLPTSGQGAAQALEDAWHLPRCLAAHDGIEAALAAFTALRAPKTQAQALGARQFAADLFITDDEECRRRDARAAGMPTAALVSGMARGWGSGLPL</sequence>